<dbReference type="EMBL" id="MU404356">
    <property type="protein sequence ID" value="KAI1611610.1"/>
    <property type="molecule type" value="Genomic_DNA"/>
</dbReference>
<feature type="transmembrane region" description="Helical" evidence="6">
    <location>
        <begin position="40"/>
        <end position="62"/>
    </location>
</feature>
<keyword evidence="7" id="KW-0732">Signal</keyword>
<name>A0AAN6DRN0_9EURO</name>
<evidence type="ECO:0000313" key="9">
    <source>
        <dbReference type="EMBL" id="KAI1611610.1"/>
    </source>
</evidence>
<feature type="transmembrane region" description="Helical" evidence="6">
    <location>
        <begin position="74"/>
        <end position="94"/>
    </location>
</feature>
<dbReference type="AlphaFoldDB" id="A0AAN6DRN0"/>
<evidence type="ECO:0000313" key="10">
    <source>
        <dbReference type="Proteomes" id="UP001203852"/>
    </source>
</evidence>
<reference evidence="9" key="1">
    <citation type="journal article" date="2022" name="bioRxiv">
        <title>Deciphering the potential niche of two novel black yeast fungi from a biological soil crust based on their genomes, phenotypes, and melanin regulation.</title>
        <authorList>
            <consortium name="DOE Joint Genome Institute"/>
            <person name="Carr E.C."/>
            <person name="Barton Q."/>
            <person name="Grambo S."/>
            <person name="Sullivan M."/>
            <person name="Renfro C.M."/>
            <person name="Kuo A."/>
            <person name="Pangilinan J."/>
            <person name="Lipzen A."/>
            <person name="Keymanesh K."/>
            <person name="Savage E."/>
            <person name="Barry K."/>
            <person name="Grigoriev I.V."/>
            <person name="Riekhof W.R."/>
            <person name="Harris S.S."/>
        </authorList>
    </citation>
    <scope>NUCLEOTIDE SEQUENCE</scope>
    <source>
        <strain evidence="9">JF 03-4F</strain>
    </source>
</reference>
<feature type="domain" description="Cardiolipin synthase N-terminal" evidence="8">
    <location>
        <begin position="54"/>
        <end position="95"/>
    </location>
</feature>
<sequence>MLQNILLPILSLCLTLASAAPVSGDALTTLGHHHNNNNIGYGTGGGIAGLIILILDIIVIVEVLQSTRPASHKLLWILVVLLFPLVGMILYFLFSNRAQHKSGGSYEPIP</sequence>
<dbReference type="Proteomes" id="UP001203852">
    <property type="component" value="Unassembled WGS sequence"/>
</dbReference>
<accession>A0AAN6DRN0</accession>
<comment type="subcellular location">
    <subcellularLocation>
        <location evidence="1">Cell membrane</location>
        <topology evidence="1">Multi-pass membrane protein</topology>
    </subcellularLocation>
</comment>
<dbReference type="InterPro" id="IPR027379">
    <property type="entry name" value="CLS_N"/>
</dbReference>
<dbReference type="GO" id="GO:0005886">
    <property type="term" value="C:plasma membrane"/>
    <property type="evidence" value="ECO:0007669"/>
    <property type="project" value="UniProtKB-SubCell"/>
</dbReference>
<keyword evidence="2" id="KW-1003">Cell membrane</keyword>
<feature type="signal peptide" evidence="7">
    <location>
        <begin position="1"/>
        <end position="19"/>
    </location>
</feature>
<organism evidence="9 10">
    <name type="scientific">Exophiala viscosa</name>
    <dbReference type="NCBI Taxonomy" id="2486360"/>
    <lineage>
        <taxon>Eukaryota</taxon>
        <taxon>Fungi</taxon>
        <taxon>Dikarya</taxon>
        <taxon>Ascomycota</taxon>
        <taxon>Pezizomycotina</taxon>
        <taxon>Eurotiomycetes</taxon>
        <taxon>Chaetothyriomycetidae</taxon>
        <taxon>Chaetothyriales</taxon>
        <taxon>Herpotrichiellaceae</taxon>
        <taxon>Exophiala</taxon>
    </lineage>
</organism>
<keyword evidence="3 6" id="KW-0812">Transmembrane</keyword>
<comment type="caution">
    <text evidence="9">The sequence shown here is derived from an EMBL/GenBank/DDBJ whole genome shotgun (WGS) entry which is preliminary data.</text>
</comment>
<keyword evidence="10" id="KW-1185">Reference proteome</keyword>
<proteinExistence type="predicted"/>
<evidence type="ECO:0000256" key="4">
    <source>
        <dbReference type="ARBA" id="ARBA00022989"/>
    </source>
</evidence>
<gene>
    <name evidence="9" type="ORF">EDD36DRAFT_294648</name>
</gene>
<evidence type="ECO:0000256" key="6">
    <source>
        <dbReference type="SAM" id="Phobius"/>
    </source>
</evidence>
<feature type="chain" id="PRO_5042817622" description="Cardiolipin synthase N-terminal domain-containing protein" evidence="7">
    <location>
        <begin position="20"/>
        <end position="110"/>
    </location>
</feature>
<evidence type="ECO:0000256" key="5">
    <source>
        <dbReference type="ARBA" id="ARBA00023136"/>
    </source>
</evidence>
<evidence type="ECO:0000256" key="2">
    <source>
        <dbReference type="ARBA" id="ARBA00022475"/>
    </source>
</evidence>
<protein>
    <recommendedName>
        <fullName evidence="8">Cardiolipin synthase N-terminal domain-containing protein</fullName>
    </recommendedName>
</protein>
<evidence type="ECO:0000256" key="1">
    <source>
        <dbReference type="ARBA" id="ARBA00004651"/>
    </source>
</evidence>
<dbReference type="Pfam" id="PF13396">
    <property type="entry name" value="PLDc_N"/>
    <property type="match status" value="1"/>
</dbReference>
<keyword evidence="5 6" id="KW-0472">Membrane</keyword>
<evidence type="ECO:0000256" key="3">
    <source>
        <dbReference type="ARBA" id="ARBA00022692"/>
    </source>
</evidence>
<evidence type="ECO:0000256" key="7">
    <source>
        <dbReference type="SAM" id="SignalP"/>
    </source>
</evidence>
<keyword evidence="4 6" id="KW-1133">Transmembrane helix</keyword>
<evidence type="ECO:0000259" key="8">
    <source>
        <dbReference type="Pfam" id="PF13396"/>
    </source>
</evidence>